<reference evidence="3 5" key="1">
    <citation type="journal article" date="2011" name="Nature">
        <title>The Medicago genome provides insight into the evolution of rhizobial symbioses.</title>
        <authorList>
            <person name="Young N.D."/>
            <person name="Debelle F."/>
            <person name="Oldroyd G.E."/>
            <person name="Geurts R."/>
            <person name="Cannon S.B."/>
            <person name="Udvardi M.K."/>
            <person name="Benedito V.A."/>
            <person name="Mayer K.F."/>
            <person name="Gouzy J."/>
            <person name="Schoof H."/>
            <person name="Van de Peer Y."/>
            <person name="Proost S."/>
            <person name="Cook D.R."/>
            <person name="Meyers B.C."/>
            <person name="Spannagl M."/>
            <person name="Cheung F."/>
            <person name="De Mita S."/>
            <person name="Krishnakumar V."/>
            <person name="Gundlach H."/>
            <person name="Zhou S."/>
            <person name="Mudge J."/>
            <person name="Bharti A.K."/>
            <person name="Murray J.D."/>
            <person name="Naoumkina M.A."/>
            <person name="Rosen B."/>
            <person name="Silverstein K.A."/>
            <person name="Tang H."/>
            <person name="Rombauts S."/>
            <person name="Zhao P.X."/>
            <person name="Zhou P."/>
            <person name="Barbe V."/>
            <person name="Bardou P."/>
            <person name="Bechner M."/>
            <person name="Bellec A."/>
            <person name="Berger A."/>
            <person name="Berges H."/>
            <person name="Bidwell S."/>
            <person name="Bisseling T."/>
            <person name="Choisne N."/>
            <person name="Couloux A."/>
            <person name="Denny R."/>
            <person name="Deshpande S."/>
            <person name="Dai X."/>
            <person name="Doyle J.J."/>
            <person name="Dudez A.M."/>
            <person name="Farmer A.D."/>
            <person name="Fouteau S."/>
            <person name="Franken C."/>
            <person name="Gibelin C."/>
            <person name="Gish J."/>
            <person name="Goldstein S."/>
            <person name="Gonzalez A.J."/>
            <person name="Green P.J."/>
            <person name="Hallab A."/>
            <person name="Hartog M."/>
            <person name="Hua A."/>
            <person name="Humphray S.J."/>
            <person name="Jeong D.H."/>
            <person name="Jing Y."/>
            <person name="Jocker A."/>
            <person name="Kenton S.M."/>
            <person name="Kim D.J."/>
            <person name="Klee K."/>
            <person name="Lai H."/>
            <person name="Lang C."/>
            <person name="Lin S."/>
            <person name="Macmil S.L."/>
            <person name="Magdelenat G."/>
            <person name="Matthews L."/>
            <person name="McCorrison J."/>
            <person name="Monaghan E.L."/>
            <person name="Mun J.H."/>
            <person name="Najar F.Z."/>
            <person name="Nicholson C."/>
            <person name="Noirot C."/>
            <person name="O'Bleness M."/>
            <person name="Paule C.R."/>
            <person name="Poulain J."/>
            <person name="Prion F."/>
            <person name="Qin B."/>
            <person name="Qu C."/>
            <person name="Retzel E.F."/>
            <person name="Riddle C."/>
            <person name="Sallet E."/>
            <person name="Samain S."/>
            <person name="Samson N."/>
            <person name="Sanders I."/>
            <person name="Saurat O."/>
            <person name="Scarpelli C."/>
            <person name="Schiex T."/>
            <person name="Segurens B."/>
            <person name="Severin A.J."/>
            <person name="Sherrier D.J."/>
            <person name="Shi R."/>
            <person name="Sims S."/>
            <person name="Singer S.R."/>
            <person name="Sinharoy S."/>
            <person name="Sterck L."/>
            <person name="Viollet A."/>
            <person name="Wang B.B."/>
            <person name="Wang K."/>
            <person name="Wang M."/>
            <person name="Wang X."/>
            <person name="Warfsmann J."/>
            <person name="Weissenbach J."/>
            <person name="White D.D."/>
            <person name="White J.D."/>
            <person name="Wiley G.B."/>
            <person name="Wincker P."/>
            <person name="Xing Y."/>
            <person name="Yang L."/>
            <person name="Yao Z."/>
            <person name="Ying F."/>
            <person name="Zhai J."/>
            <person name="Zhou L."/>
            <person name="Zuber A."/>
            <person name="Denarie J."/>
            <person name="Dixon R.A."/>
            <person name="May G.D."/>
            <person name="Schwartz D.C."/>
            <person name="Rogers J."/>
            <person name="Quetier F."/>
            <person name="Town C.D."/>
            <person name="Roe B.A."/>
        </authorList>
    </citation>
    <scope>NUCLEOTIDE SEQUENCE [LARGE SCALE GENOMIC DNA]</scope>
    <source>
        <strain evidence="3">A17</strain>
        <strain evidence="4 5">cv. Jemalong A17</strain>
    </source>
</reference>
<dbReference type="GO" id="GO:0005774">
    <property type="term" value="C:vacuolar membrane"/>
    <property type="evidence" value="ECO:0000318"/>
    <property type="project" value="GO_Central"/>
</dbReference>
<proteinExistence type="predicted"/>
<reference evidence="4" key="3">
    <citation type="submission" date="2015-04" db="UniProtKB">
        <authorList>
            <consortium name="EnsemblPlants"/>
        </authorList>
    </citation>
    <scope>IDENTIFICATION</scope>
    <source>
        <strain evidence="4">cv. Jemalong A17</strain>
    </source>
</reference>
<evidence type="ECO:0000313" key="3">
    <source>
        <dbReference type="EMBL" id="KEH38273.1"/>
    </source>
</evidence>
<keyword evidence="2" id="KW-1133">Transmembrane helix</keyword>
<feature type="compositionally biased region" description="Low complexity" evidence="1">
    <location>
        <begin position="211"/>
        <end position="223"/>
    </location>
</feature>
<evidence type="ECO:0000256" key="2">
    <source>
        <dbReference type="SAM" id="Phobius"/>
    </source>
</evidence>
<dbReference type="Proteomes" id="UP000002051">
    <property type="component" value="Chromosome 2"/>
</dbReference>
<dbReference type="EnsemblPlants" id="KEH38273">
    <property type="protein sequence ID" value="KEH38273"/>
    <property type="gene ID" value="MTR_2g067090"/>
</dbReference>
<feature type="transmembrane region" description="Helical" evidence="2">
    <location>
        <begin position="61"/>
        <end position="84"/>
    </location>
</feature>
<feature type="region of interest" description="Disordered" evidence="1">
    <location>
        <begin position="211"/>
        <end position="257"/>
    </location>
</feature>
<reference evidence="3 5" key="2">
    <citation type="journal article" date="2014" name="BMC Genomics">
        <title>An improved genome release (version Mt4.0) for the model legume Medicago truncatula.</title>
        <authorList>
            <person name="Tang H."/>
            <person name="Krishnakumar V."/>
            <person name="Bidwell S."/>
            <person name="Rosen B."/>
            <person name="Chan A."/>
            <person name="Zhou S."/>
            <person name="Gentzbittel L."/>
            <person name="Childs K.L."/>
            <person name="Yandell M."/>
            <person name="Gundlach H."/>
            <person name="Mayer K.F."/>
            <person name="Schwartz D.C."/>
            <person name="Town C.D."/>
        </authorList>
    </citation>
    <scope>GENOME REANNOTATION</scope>
    <source>
        <strain evidence="3">A17</strain>
        <strain evidence="4 5">cv. Jemalong A17</strain>
    </source>
</reference>
<dbReference type="GO" id="GO:0015179">
    <property type="term" value="F:L-amino acid transmembrane transporter activity"/>
    <property type="evidence" value="ECO:0000318"/>
    <property type="project" value="GO_Central"/>
</dbReference>
<evidence type="ECO:0000313" key="5">
    <source>
        <dbReference type="Proteomes" id="UP000002051"/>
    </source>
</evidence>
<dbReference type="GO" id="GO:0003333">
    <property type="term" value="P:amino acid transmembrane transport"/>
    <property type="evidence" value="ECO:0000318"/>
    <property type="project" value="GO_Central"/>
</dbReference>
<dbReference type="AlphaFoldDB" id="A0A072VA61"/>
<keyword evidence="2 3" id="KW-0812">Transmembrane</keyword>
<organism evidence="3 5">
    <name type="scientific">Medicago truncatula</name>
    <name type="common">Barrel medic</name>
    <name type="synonym">Medicago tribuloides</name>
    <dbReference type="NCBI Taxonomy" id="3880"/>
    <lineage>
        <taxon>Eukaryota</taxon>
        <taxon>Viridiplantae</taxon>
        <taxon>Streptophyta</taxon>
        <taxon>Embryophyta</taxon>
        <taxon>Tracheophyta</taxon>
        <taxon>Spermatophyta</taxon>
        <taxon>Magnoliopsida</taxon>
        <taxon>eudicotyledons</taxon>
        <taxon>Gunneridae</taxon>
        <taxon>Pentapetalae</taxon>
        <taxon>rosids</taxon>
        <taxon>fabids</taxon>
        <taxon>Fabales</taxon>
        <taxon>Fabaceae</taxon>
        <taxon>Papilionoideae</taxon>
        <taxon>50 kb inversion clade</taxon>
        <taxon>NPAAA clade</taxon>
        <taxon>Hologalegina</taxon>
        <taxon>IRL clade</taxon>
        <taxon>Trifolieae</taxon>
        <taxon>Medicago</taxon>
    </lineage>
</organism>
<protein>
    <submittedName>
        <fullName evidence="3">Transmembrane amino acid transporter family protein</fullName>
    </submittedName>
</protein>
<dbReference type="HOGENOM" id="CLU_957689_0_0_1"/>
<dbReference type="STRING" id="3880.A0A072VA61"/>
<gene>
    <name evidence="3" type="ordered locus">MTR_2g067090</name>
</gene>
<feature type="transmembrane region" description="Helical" evidence="2">
    <location>
        <begin position="31"/>
        <end position="55"/>
    </location>
</feature>
<keyword evidence="2" id="KW-0472">Membrane</keyword>
<accession>A0A072VA61</accession>
<evidence type="ECO:0000313" key="4">
    <source>
        <dbReference type="EnsemblPlants" id="KEH38273"/>
    </source>
</evidence>
<name>A0A072VA61_MEDTR</name>
<sequence length="291" mass="32827">MYTELYLVSIGFLILEGDNLSNLFPIEEFQVFGLSIGVKKFFMILVAVIILPTIWLDNLSLLSYVSTSGVSASGVIILSISWTATFDGIGIHQKGDIVNWGFLCQHVLNILEFLGGYVQYHFLKTILGQYVLKRWTRDVRPSVDKLKFTINVGTENTTQAQRYQQVCDVTFQLSTRFCADPEASEIFLNDVLEAGKKVEELLLSKGIRPDPSSVTPSKSSKVAAVDEPSAGVKSTSPKFKERPNPIKSKKRLKSDYEKARERQKFLINRKKQKKDDEALKKIGHLLIVFML</sequence>
<evidence type="ECO:0000256" key="1">
    <source>
        <dbReference type="SAM" id="MobiDB-lite"/>
    </source>
</evidence>
<dbReference type="EMBL" id="CM001218">
    <property type="protein sequence ID" value="KEH38273.1"/>
    <property type="molecule type" value="Genomic_DNA"/>
</dbReference>
<keyword evidence="5" id="KW-1185">Reference proteome</keyword>